<dbReference type="Pfam" id="PF03749">
    <property type="entry name" value="SfsA"/>
    <property type="match status" value="1"/>
</dbReference>
<proteinExistence type="inferred from homology"/>
<dbReference type="EMBL" id="FNPI01000007">
    <property type="protein sequence ID" value="SDZ18748.1"/>
    <property type="molecule type" value="Genomic_DNA"/>
</dbReference>
<gene>
    <name evidence="1" type="primary">sfsA</name>
    <name evidence="4" type="ORF">SAMN05421736_107118</name>
</gene>
<accession>A0A1H3R0H1</accession>
<dbReference type="HAMAP" id="MF_00095">
    <property type="entry name" value="SfsA"/>
    <property type="match status" value="1"/>
</dbReference>
<dbReference type="InterPro" id="IPR041465">
    <property type="entry name" value="SfsA_N"/>
</dbReference>
<dbReference type="Gene3D" id="2.40.50.580">
    <property type="match status" value="1"/>
</dbReference>
<keyword evidence="5" id="KW-1185">Reference proteome</keyword>
<comment type="similarity">
    <text evidence="1">Belongs to the SfsA family.</text>
</comment>
<dbReference type="Gene3D" id="3.40.1350.60">
    <property type="match status" value="1"/>
</dbReference>
<dbReference type="PANTHER" id="PTHR30545">
    <property type="entry name" value="SUGAR FERMENTATION STIMULATION PROTEIN A"/>
    <property type="match status" value="1"/>
</dbReference>
<protein>
    <recommendedName>
        <fullName evidence="1">Sugar fermentation stimulation protein homolog</fullName>
    </recommendedName>
</protein>
<name>A0A1H3R0H1_9BACI</name>
<dbReference type="Pfam" id="PF17746">
    <property type="entry name" value="SfsA_N"/>
    <property type="match status" value="1"/>
</dbReference>
<dbReference type="CDD" id="cd22359">
    <property type="entry name" value="SfsA-like_bacterial"/>
    <property type="match status" value="1"/>
</dbReference>
<dbReference type="AlphaFoldDB" id="A0A1H3R0H1"/>
<reference evidence="5" key="1">
    <citation type="submission" date="2016-10" db="EMBL/GenBank/DDBJ databases">
        <authorList>
            <person name="Varghese N."/>
            <person name="Submissions S."/>
        </authorList>
    </citation>
    <scope>NUCLEOTIDE SEQUENCE [LARGE SCALE GENOMIC DNA]</scope>
    <source>
        <strain evidence="5">SP</strain>
    </source>
</reference>
<dbReference type="GO" id="GO:0003677">
    <property type="term" value="F:DNA binding"/>
    <property type="evidence" value="ECO:0007669"/>
    <property type="project" value="InterPro"/>
</dbReference>
<evidence type="ECO:0000259" key="3">
    <source>
        <dbReference type="Pfam" id="PF17746"/>
    </source>
</evidence>
<organism evidence="4 5">
    <name type="scientific">Evansella caseinilytica</name>
    <dbReference type="NCBI Taxonomy" id="1503961"/>
    <lineage>
        <taxon>Bacteria</taxon>
        <taxon>Bacillati</taxon>
        <taxon>Bacillota</taxon>
        <taxon>Bacilli</taxon>
        <taxon>Bacillales</taxon>
        <taxon>Bacillaceae</taxon>
        <taxon>Evansella</taxon>
    </lineage>
</organism>
<sequence>MMPKIVVPFSTNLLAAIFVDRPNRFIVRCQLSDAPGELVEAHLADPGRLRELLLPGKKMYLQQSDNPNRKTKYSAVMVEREDGAGWVSINSILPNKLAELAIKQRIFPELSGWEYVRAEFTKGKSRWDFLLSHADGRRMVIEVKGASLVKEQIAYFPDAVTTRGAKHVRELADIVNEEGWEAAVLFVVQRSDVMQVKPAEHIDPGFAAAMREAHAAGVLFLGCRCNVAPAAVEIIDQIQVPGP</sequence>
<evidence type="ECO:0000313" key="5">
    <source>
        <dbReference type="Proteomes" id="UP000198935"/>
    </source>
</evidence>
<dbReference type="STRING" id="1503961.SAMN05421736_107118"/>
<dbReference type="Proteomes" id="UP000198935">
    <property type="component" value="Unassembled WGS sequence"/>
</dbReference>
<dbReference type="InterPro" id="IPR005224">
    <property type="entry name" value="SfsA"/>
</dbReference>
<evidence type="ECO:0000259" key="2">
    <source>
        <dbReference type="Pfam" id="PF03749"/>
    </source>
</evidence>
<dbReference type="NCBIfam" id="TIGR00230">
    <property type="entry name" value="sfsA"/>
    <property type="match status" value="1"/>
</dbReference>
<feature type="domain" description="SfsA N-terminal OB" evidence="3">
    <location>
        <begin position="19"/>
        <end position="89"/>
    </location>
</feature>
<dbReference type="InterPro" id="IPR040452">
    <property type="entry name" value="SfsA_C"/>
</dbReference>
<feature type="domain" description="Sugar fermentation stimulation protein C-terminal" evidence="2">
    <location>
        <begin position="93"/>
        <end position="229"/>
    </location>
</feature>
<evidence type="ECO:0000313" key="4">
    <source>
        <dbReference type="EMBL" id="SDZ18748.1"/>
    </source>
</evidence>
<evidence type="ECO:0000256" key="1">
    <source>
        <dbReference type="HAMAP-Rule" id="MF_00095"/>
    </source>
</evidence>
<dbReference type="PANTHER" id="PTHR30545:SF2">
    <property type="entry name" value="SUGAR FERMENTATION STIMULATION PROTEIN A"/>
    <property type="match status" value="1"/>
</dbReference>
<dbReference type="OrthoDB" id="9802365at2"/>